<dbReference type="Proteomes" id="UP001396334">
    <property type="component" value="Unassembled WGS sequence"/>
</dbReference>
<evidence type="ECO:0000313" key="1">
    <source>
        <dbReference type="EMBL" id="KAK9042044.1"/>
    </source>
</evidence>
<organism evidence="1 2">
    <name type="scientific">Hibiscus sabdariffa</name>
    <name type="common">roselle</name>
    <dbReference type="NCBI Taxonomy" id="183260"/>
    <lineage>
        <taxon>Eukaryota</taxon>
        <taxon>Viridiplantae</taxon>
        <taxon>Streptophyta</taxon>
        <taxon>Embryophyta</taxon>
        <taxon>Tracheophyta</taxon>
        <taxon>Spermatophyta</taxon>
        <taxon>Magnoliopsida</taxon>
        <taxon>eudicotyledons</taxon>
        <taxon>Gunneridae</taxon>
        <taxon>Pentapetalae</taxon>
        <taxon>rosids</taxon>
        <taxon>malvids</taxon>
        <taxon>Malvales</taxon>
        <taxon>Malvaceae</taxon>
        <taxon>Malvoideae</taxon>
        <taxon>Hibiscus</taxon>
    </lineage>
</organism>
<name>A0ABR2TXE0_9ROSI</name>
<gene>
    <name evidence="1" type="ORF">V6N11_017126</name>
</gene>
<accession>A0ABR2TXE0</accession>
<sequence length="66" mass="7512">MLADDMACNTRNKIPAQVFNNKNHGLNLHGDNVELQSSLLVLWQLEVAGKERSRTHITWILKLVCL</sequence>
<proteinExistence type="predicted"/>
<protein>
    <submittedName>
        <fullName evidence="1">Uncharacterized protein</fullName>
    </submittedName>
</protein>
<reference evidence="1 2" key="1">
    <citation type="journal article" date="2024" name="G3 (Bethesda)">
        <title>Genome assembly of Hibiscus sabdariffa L. provides insights into metabolisms of medicinal natural products.</title>
        <authorList>
            <person name="Kim T."/>
        </authorList>
    </citation>
    <scope>NUCLEOTIDE SEQUENCE [LARGE SCALE GENOMIC DNA]</scope>
    <source>
        <strain evidence="1">TK-2024</strain>
        <tissue evidence="1">Old leaves</tissue>
    </source>
</reference>
<keyword evidence="2" id="KW-1185">Reference proteome</keyword>
<evidence type="ECO:0000313" key="2">
    <source>
        <dbReference type="Proteomes" id="UP001396334"/>
    </source>
</evidence>
<comment type="caution">
    <text evidence="1">The sequence shown here is derived from an EMBL/GenBank/DDBJ whole genome shotgun (WGS) entry which is preliminary data.</text>
</comment>
<dbReference type="Gene3D" id="3.40.50.1460">
    <property type="match status" value="1"/>
</dbReference>
<dbReference type="EMBL" id="JBBPBN010000004">
    <property type="protein sequence ID" value="KAK9042044.1"/>
    <property type="molecule type" value="Genomic_DNA"/>
</dbReference>